<protein>
    <submittedName>
        <fullName evidence="1">Uncharacterized protein</fullName>
    </submittedName>
</protein>
<sequence length="107" mass="12185">MGYAVSRIEIPKETNNKSYVSVQTALYLYLHDNTLVFVPASTALKKLFDIFKRFGTPSKNNGLVISIILTNEGNKSYYLFDILGRGKTYEGPLTEINKERLQKFLES</sequence>
<evidence type="ECO:0000313" key="1">
    <source>
        <dbReference type="EMBL" id="UTO28240.1"/>
    </source>
</evidence>
<dbReference type="Proteomes" id="UP001059475">
    <property type="component" value="Chromosome"/>
</dbReference>
<name>A0ABY5EUZ3_9HYPH</name>
<evidence type="ECO:0000313" key="2">
    <source>
        <dbReference type="Proteomes" id="UP001059475"/>
    </source>
</evidence>
<dbReference type="EMBL" id="CP101114">
    <property type="protein sequence ID" value="UTO28240.1"/>
    <property type="molecule type" value="Genomic_DNA"/>
</dbReference>
<dbReference type="RefSeq" id="WP_254770150.1">
    <property type="nucleotide sequence ID" value="NZ_CP101114.1"/>
</dbReference>
<proteinExistence type="predicted"/>
<keyword evidence="2" id="KW-1185">Reference proteome</keyword>
<reference evidence="1" key="1">
    <citation type="submission" date="2022-07" db="EMBL/GenBank/DDBJ databases">
        <title>First report of Bartonella spp. in marsupials in Brazil, with a description of Bartonella harrusi sp. nov. and new proposal for taxonomic reclassification of species of the genus Bartonella.</title>
        <authorList>
            <person name="Amaral R.B."/>
        </authorList>
    </citation>
    <scope>NUCLEOTIDE SEQUENCE</scope>
    <source>
        <strain evidence="1">117A</strain>
    </source>
</reference>
<accession>A0ABY5EUZ3</accession>
<organism evidence="1 2">
    <name type="scientific">Bartonella harrusi</name>
    <dbReference type="NCBI Taxonomy" id="2961895"/>
    <lineage>
        <taxon>Bacteria</taxon>
        <taxon>Pseudomonadati</taxon>
        <taxon>Pseudomonadota</taxon>
        <taxon>Alphaproteobacteria</taxon>
        <taxon>Hyphomicrobiales</taxon>
        <taxon>Bartonellaceae</taxon>
        <taxon>Bartonella</taxon>
    </lineage>
</organism>
<gene>
    <name evidence="1" type="ORF">NMK50_08845</name>
</gene>